<keyword evidence="1" id="KW-0812">Transmembrane</keyword>
<feature type="transmembrane region" description="Helical" evidence="1">
    <location>
        <begin position="98"/>
        <end position="122"/>
    </location>
</feature>
<feature type="transmembrane region" description="Helical" evidence="1">
    <location>
        <begin position="60"/>
        <end position="77"/>
    </location>
</feature>
<evidence type="ECO:0000313" key="3">
    <source>
        <dbReference type="Proteomes" id="UP001597118"/>
    </source>
</evidence>
<dbReference type="EMBL" id="JBHUDG010000051">
    <property type="protein sequence ID" value="MFD1631985.1"/>
    <property type="molecule type" value="Genomic_DNA"/>
</dbReference>
<gene>
    <name evidence="2" type="ORF">ACFSAH_19090</name>
</gene>
<feature type="transmembrane region" description="Helical" evidence="1">
    <location>
        <begin position="179"/>
        <end position="199"/>
    </location>
</feature>
<feature type="transmembrane region" description="Helical" evidence="1">
    <location>
        <begin position="36"/>
        <end position="54"/>
    </location>
</feature>
<feature type="transmembrane region" description="Helical" evidence="1">
    <location>
        <begin position="128"/>
        <end position="147"/>
    </location>
</feature>
<proteinExistence type="predicted"/>
<dbReference type="RefSeq" id="WP_379664307.1">
    <property type="nucleotide sequence ID" value="NZ_JBHUDG010000051.1"/>
</dbReference>
<evidence type="ECO:0000256" key="1">
    <source>
        <dbReference type="SAM" id="Phobius"/>
    </source>
</evidence>
<keyword evidence="1" id="KW-1133">Transmembrane helix</keyword>
<evidence type="ECO:0000313" key="2">
    <source>
        <dbReference type="EMBL" id="MFD1631985.1"/>
    </source>
</evidence>
<keyword evidence="3" id="KW-1185">Reference proteome</keyword>
<comment type="caution">
    <text evidence="2">The sequence shown here is derived from an EMBL/GenBank/DDBJ whole genome shotgun (WGS) entry which is preliminary data.</text>
</comment>
<reference evidence="3" key="1">
    <citation type="journal article" date="2019" name="Int. J. Syst. Evol. Microbiol.">
        <title>The Global Catalogue of Microorganisms (GCM) 10K type strain sequencing project: providing services to taxonomists for standard genome sequencing and annotation.</title>
        <authorList>
            <consortium name="The Broad Institute Genomics Platform"/>
            <consortium name="The Broad Institute Genome Sequencing Center for Infectious Disease"/>
            <person name="Wu L."/>
            <person name="Ma J."/>
        </authorList>
    </citation>
    <scope>NUCLEOTIDE SEQUENCE [LARGE SCALE GENOMIC DNA]</scope>
    <source>
        <strain evidence="3">CCUG 53762</strain>
    </source>
</reference>
<name>A0ABW4IIM1_9SPHI</name>
<dbReference type="InterPro" id="IPR021737">
    <property type="entry name" value="Phage_phiKZ_Orf197"/>
</dbReference>
<sequence>MLIFSLKLLLAHILGDFFLQPEKWVTNRKQHGIKSVSLYFHVVVHLLLLIILLYNDLSSYWIGILTITISHFIIDLLKVYLDRYYKTSQLKLFITDQLLHLFVLIFVADLYFSHIITAYLFSVTTLCYLIAFLIIVSVSPIFLKLFFAKWYDSLKKNDKSLDTDSLKDAGKYIGILERVLIVIFINMGFFEGIGYLLAAKSIFRFGDLTRSRDKKLTEYILLGTLISFCIAIITGLCLRELLKLI</sequence>
<accession>A0ABW4IIM1</accession>
<keyword evidence="1" id="KW-0472">Membrane</keyword>
<protein>
    <submittedName>
        <fullName evidence="2">DUF3307 domain-containing protein</fullName>
    </submittedName>
</protein>
<organism evidence="2 3">
    <name type="scientific">Pseudopedobacter beijingensis</name>
    <dbReference type="NCBI Taxonomy" id="1207056"/>
    <lineage>
        <taxon>Bacteria</taxon>
        <taxon>Pseudomonadati</taxon>
        <taxon>Bacteroidota</taxon>
        <taxon>Sphingobacteriia</taxon>
        <taxon>Sphingobacteriales</taxon>
        <taxon>Sphingobacteriaceae</taxon>
        <taxon>Pseudopedobacter</taxon>
    </lineage>
</organism>
<dbReference type="Pfam" id="PF11750">
    <property type="entry name" value="DUF3307"/>
    <property type="match status" value="1"/>
</dbReference>
<feature type="transmembrane region" description="Helical" evidence="1">
    <location>
        <begin position="219"/>
        <end position="238"/>
    </location>
</feature>
<dbReference type="Proteomes" id="UP001597118">
    <property type="component" value="Unassembled WGS sequence"/>
</dbReference>